<proteinExistence type="predicted"/>
<dbReference type="EMBL" id="GBRH01272447">
    <property type="protein sequence ID" value="JAD25448.1"/>
    <property type="molecule type" value="Transcribed_RNA"/>
</dbReference>
<reference evidence="1" key="1">
    <citation type="submission" date="2014-09" db="EMBL/GenBank/DDBJ databases">
        <authorList>
            <person name="Magalhaes I.L.F."/>
            <person name="Oliveira U."/>
            <person name="Santos F.R."/>
            <person name="Vidigal T.H.D.A."/>
            <person name="Brescovit A.D."/>
            <person name="Santos A.J."/>
        </authorList>
    </citation>
    <scope>NUCLEOTIDE SEQUENCE</scope>
    <source>
        <tissue evidence="1">Shoot tissue taken approximately 20 cm above the soil surface</tissue>
    </source>
</reference>
<name>A0A0A8YIT7_ARUDO</name>
<protein>
    <submittedName>
        <fullName evidence="1">Uncharacterized protein</fullName>
    </submittedName>
</protein>
<reference evidence="1" key="2">
    <citation type="journal article" date="2015" name="Data Brief">
        <title>Shoot transcriptome of the giant reed, Arundo donax.</title>
        <authorList>
            <person name="Barrero R.A."/>
            <person name="Guerrero F.D."/>
            <person name="Moolhuijzen P."/>
            <person name="Goolsby J.A."/>
            <person name="Tidwell J."/>
            <person name="Bellgard S.E."/>
            <person name="Bellgard M.I."/>
        </authorList>
    </citation>
    <scope>NUCLEOTIDE SEQUENCE</scope>
    <source>
        <tissue evidence="1">Shoot tissue taken approximately 20 cm above the soil surface</tissue>
    </source>
</reference>
<dbReference type="AlphaFoldDB" id="A0A0A8YIT7"/>
<accession>A0A0A8YIT7</accession>
<sequence length="24" mass="2699">MLCFLGRTEEAKLVEWTAVGWVGC</sequence>
<organism evidence="1">
    <name type="scientific">Arundo donax</name>
    <name type="common">Giant reed</name>
    <name type="synonym">Donax arundinaceus</name>
    <dbReference type="NCBI Taxonomy" id="35708"/>
    <lineage>
        <taxon>Eukaryota</taxon>
        <taxon>Viridiplantae</taxon>
        <taxon>Streptophyta</taxon>
        <taxon>Embryophyta</taxon>
        <taxon>Tracheophyta</taxon>
        <taxon>Spermatophyta</taxon>
        <taxon>Magnoliopsida</taxon>
        <taxon>Liliopsida</taxon>
        <taxon>Poales</taxon>
        <taxon>Poaceae</taxon>
        <taxon>PACMAD clade</taxon>
        <taxon>Arundinoideae</taxon>
        <taxon>Arundineae</taxon>
        <taxon>Arundo</taxon>
    </lineage>
</organism>
<evidence type="ECO:0000313" key="1">
    <source>
        <dbReference type="EMBL" id="JAD25448.1"/>
    </source>
</evidence>